<dbReference type="InterPro" id="IPR000551">
    <property type="entry name" value="MerR-type_HTH_dom"/>
</dbReference>
<dbReference type="InterPro" id="IPR047057">
    <property type="entry name" value="MerR_fam"/>
</dbReference>
<dbReference type="SMART" id="SM00422">
    <property type="entry name" value="HTH_MERR"/>
    <property type="match status" value="1"/>
</dbReference>
<name>A0ABV8TY55_9ACTN</name>
<dbReference type="SUPFAM" id="SSF46955">
    <property type="entry name" value="Putative DNA-binding domain"/>
    <property type="match status" value="1"/>
</dbReference>
<evidence type="ECO:0000313" key="3">
    <source>
        <dbReference type="EMBL" id="MFC4335713.1"/>
    </source>
</evidence>
<comment type="caution">
    <text evidence="3">The sequence shown here is derived from an EMBL/GenBank/DDBJ whole genome shotgun (WGS) entry which is preliminary data.</text>
</comment>
<reference evidence="4" key="1">
    <citation type="journal article" date="2019" name="Int. J. Syst. Evol. Microbiol.">
        <title>The Global Catalogue of Microorganisms (GCM) 10K type strain sequencing project: providing services to taxonomists for standard genome sequencing and annotation.</title>
        <authorList>
            <consortium name="The Broad Institute Genomics Platform"/>
            <consortium name="The Broad Institute Genome Sequencing Center for Infectious Disease"/>
            <person name="Wu L."/>
            <person name="Ma J."/>
        </authorList>
    </citation>
    <scope>NUCLEOTIDE SEQUENCE [LARGE SCALE GENOMIC DNA]</scope>
    <source>
        <strain evidence="4">IBRC-M 10908</strain>
    </source>
</reference>
<evidence type="ECO:0000313" key="4">
    <source>
        <dbReference type="Proteomes" id="UP001595823"/>
    </source>
</evidence>
<dbReference type="Pfam" id="PF13411">
    <property type="entry name" value="MerR_1"/>
    <property type="match status" value="1"/>
</dbReference>
<dbReference type="InterPro" id="IPR009061">
    <property type="entry name" value="DNA-bd_dom_put_sf"/>
</dbReference>
<evidence type="ECO:0000256" key="1">
    <source>
        <dbReference type="ARBA" id="ARBA00023125"/>
    </source>
</evidence>
<dbReference type="EMBL" id="JBHSDK010000015">
    <property type="protein sequence ID" value="MFC4335713.1"/>
    <property type="molecule type" value="Genomic_DNA"/>
</dbReference>
<sequence length="221" mass="24006">MKIGELSQVTGVPVATVKYYIREGLLPHGEETGDRSVSYGQGHKHRLELIRTLAETTELTIAQIKEVLDAMARFTGNVHQALAASLAVTHKRIESTVQSDAAPHLAEHAVDRILAAHDWTEFTPPDYRETLVSVLSDYFALGYPEASDITDILADAAEQLAEADLETIDAVGTGTEFTTEWAVSSVLMSETLLSTLRRIAHTAASARHQTGESRPGGRAED</sequence>
<keyword evidence="4" id="KW-1185">Reference proteome</keyword>
<dbReference type="PANTHER" id="PTHR30204:SF93">
    <property type="entry name" value="HTH MERR-TYPE DOMAIN-CONTAINING PROTEIN"/>
    <property type="match status" value="1"/>
</dbReference>
<keyword evidence="1" id="KW-0238">DNA-binding</keyword>
<dbReference type="PANTHER" id="PTHR30204">
    <property type="entry name" value="REDOX-CYCLING DRUG-SENSING TRANSCRIPTIONAL ACTIVATOR SOXR"/>
    <property type="match status" value="1"/>
</dbReference>
<dbReference type="PROSITE" id="PS50937">
    <property type="entry name" value="HTH_MERR_2"/>
    <property type="match status" value="1"/>
</dbReference>
<gene>
    <name evidence="3" type="ORF">ACFPET_10920</name>
</gene>
<dbReference type="RefSeq" id="WP_380620848.1">
    <property type="nucleotide sequence ID" value="NZ_JBHSDK010000015.1"/>
</dbReference>
<feature type="domain" description="HTH merR-type" evidence="2">
    <location>
        <begin position="1"/>
        <end position="70"/>
    </location>
</feature>
<evidence type="ECO:0000259" key="2">
    <source>
        <dbReference type="PROSITE" id="PS50937"/>
    </source>
</evidence>
<organism evidence="3 4">
    <name type="scientific">Salininema proteolyticum</name>
    <dbReference type="NCBI Taxonomy" id="1607685"/>
    <lineage>
        <taxon>Bacteria</taxon>
        <taxon>Bacillati</taxon>
        <taxon>Actinomycetota</taxon>
        <taxon>Actinomycetes</taxon>
        <taxon>Glycomycetales</taxon>
        <taxon>Glycomycetaceae</taxon>
        <taxon>Salininema</taxon>
    </lineage>
</organism>
<protein>
    <submittedName>
        <fullName evidence="3">MerR family transcriptional regulator</fullName>
    </submittedName>
</protein>
<dbReference type="Proteomes" id="UP001595823">
    <property type="component" value="Unassembled WGS sequence"/>
</dbReference>
<accession>A0ABV8TY55</accession>
<proteinExistence type="predicted"/>
<dbReference type="Gene3D" id="1.10.1660.10">
    <property type="match status" value="1"/>
</dbReference>